<evidence type="ECO:0000313" key="1">
    <source>
        <dbReference type="EMBL" id="KIL67752.1"/>
    </source>
</evidence>
<proteinExistence type="predicted"/>
<dbReference type="AlphaFoldDB" id="A0A0C2X0W6"/>
<evidence type="ECO:0000313" key="2">
    <source>
        <dbReference type="Proteomes" id="UP000054549"/>
    </source>
</evidence>
<keyword evidence="2" id="KW-1185">Reference proteome</keyword>
<name>A0A0C2X0W6_AMAMK</name>
<accession>A0A0C2X0W6</accession>
<dbReference type="Proteomes" id="UP000054549">
    <property type="component" value="Unassembled WGS sequence"/>
</dbReference>
<dbReference type="HOGENOM" id="CLU_3031910_0_0_1"/>
<dbReference type="InParanoid" id="A0A0C2X0W6"/>
<gene>
    <name evidence="1" type="ORF">M378DRAFT_158940</name>
</gene>
<sequence>MVRLPVLLEGRTNLLKHFALATLALIFKMRRRNRKILSIVFIGLQRKTRTVSGQS</sequence>
<dbReference type="EMBL" id="KN818230">
    <property type="protein sequence ID" value="KIL67752.1"/>
    <property type="molecule type" value="Genomic_DNA"/>
</dbReference>
<protein>
    <submittedName>
        <fullName evidence="1">Uncharacterized protein</fullName>
    </submittedName>
</protein>
<reference evidence="1 2" key="1">
    <citation type="submission" date="2014-04" db="EMBL/GenBank/DDBJ databases">
        <title>Evolutionary Origins and Diversification of the Mycorrhizal Mutualists.</title>
        <authorList>
            <consortium name="DOE Joint Genome Institute"/>
            <consortium name="Mycorrhizal Genomics Consortium"/>
            <person name="Kohler A."/>
            <person name="Kuo A."/>
            <person name="Nagy L.G."/>
            <person name="Floudas D."/>
            <person name="Copeland A."/>
            <person name="Barry K.W."/>
            <person name="Cichocki N."/>
            <person name="Veneault-Fourrey C."/>
            <person name="LaButti K."/>
            <person name="Lindquist E.A."/>
            <person name="Lipzen A."/>
            <person name="Lundell T."/>
            <person name="Morin E."/>
            <person name="Murat C."/>
            <person name="Riley R."/>
            <person name="Ohm R."/>
            <person name="Sun H."/>
            <person name="Tunlid A."/>
            <person name="Henrissat B."/>
            <person name="Grigoriev I.V."/>
            <person name="Hibbett D.S."/>
            <person name="Martin F."/>
        </authorList>
    </citation>
    <scope>NUCLEOTIDE SEQUENCE [LARGE SCALE GENOMIC DNA]</scope>
    <source>
        <strain evidence="1 2">Koide BX008</strain>
    </source>
</reference>
<organism evidence="1 2">
    <name type="scientific">Amanita muscaria (strain Koide BX008)</name>
    <dbReference type="NCBI Taxonomy" id="946122"/>
    <lineage>
        <taxon>Eukaryota</taxon>
        <taxon>Fungi</taxon>
        <taxon>Dikarya</taxon>
        <taxon>Basidiomycota</taxon>
        <taxon>Agaricomycotina</taxon>
        <taxon>Agaricomycetes</taxon>
        <taxon>Agaricomycetidae</taxon>
        <taxon>Agaricales</taxon>
        <taxon>Pluteineae</taxon>
        <taxon>Amanitaceae</taxon>
        <taxon>Amanita</taxon>
    </lineage>
</organism>